<comment type="pathway">
    <text evidence="3 4">Sulfur metabolism; hydrogen sulfide biosynthesis; sulfite from sulfate.</text>
</comment>
<evidence type="ECO:0000256" key="1">
    <source>
        <dbReference type="ARBA" id="ARBA00009732"/>
    </source>
</evidence>
<feature type="binding site" evidence="4">
    <location>
        <position position="118"/>
    </location>
    <ligand>
        <name>[4Fe-4S] cluster</name>
        <dbReference type="ChEBI" id="CHEBI:49883"/>
    </ligand>
</feature>
<dbReference type="InterPro" id="IPR014729">
    <property type="entry name" value="Rossmann-like_a/b/a_fold"/>
</dbReference>
<name>A0ABU9L2Q8_9FLAO</name>
<dbReference type="HAMAP" id="MF_00063">
    <property type="entry name" value="CysH"/>
    <property type="match status" value="1"/>
</dbReference>
<dbReference type="Proteomes" id="UP001474120">
    <property type="component" value="Unassembled WGS sequence"/>
</dbReference>
<comment type="cofactor">
    <cofactor evidence="4">
        <name>[4Fe-4S] cluster</name>
        <dbReference type="ChEBI" id="CHEBI:49883"/>
    </cofactor>
    <text evidence="4">Binds 1 [4Fe-4S] cluster per subunit.</text>
</comment>
<dbReference type="Pfam" id="PF01507">
    <property type="entry name" value="PAPS_reduct"/>
    <property type="match status" value="1"/>
</dbReference>
<gene>
    <name evidence="4" type="primary">cysH</name>
    <name evidence="6" type="ORF">AABB81_12540</name>
</gene>
<dbReference type="Gene3D" id="3.40.50.620">
    <property type="entry name" value="HUPs"/>
    <property type="match status" value="1"/>
</dbReference>
<evidence type="ECO:0000256" key="4">
    <source>
        <dbReference type="HAMAP-Rule" id="MF_00063"/>
    </source>
</evidence>
<comment type="subcellular location">
    <subcellularLocation>
        <location evidence="4">Cytoplasm</location>
    </subcellularLocation>
</comment>
<feature type="binding site" evidence="4">
    <location>
        <position position="198"/>
    </location>
    <ligand>
        <name>[4Fe-4S] cluster</name>
        <dbReference type="ChEBI" id="CHEBI:49883"/>
    </ligand>
</feature>
<comment type="similarity">
    <text evidence="1 4">Belongs to the PAPS reductase family. CysH subfamily.</text>
</comment>
<dbReference type="SUPFAM" id="SSF52402">
    <property type="entry name" value="Adenine nucleotide alpha hydrolases-like"/>
    <property type="match status" value="1"/>
</dbReference>
<proteinExistence type="inferred from homology"/>
<keyword evidence="7" id="KW-1185">Reference proteome</keyword>
<evidence type="ECO:0000256" key="3">
    <source>
        <dbReference type="ARBA" id="ARBA00024327"/>
    </source>
</evidence>
<dbReference type="InterPro" id="IPR004511">
    <property type="entry name" value="PAPS/APS_Rdtase"/>
</dbReference>
<dbReference type="EMBL" id="JBCDNA010000003">
    <property type="protein sequence ID" value="MEL4456728.1"/>
    <property type="molecule type" value="Genomic_DNA"/>
</dbReference>
<feature type="binding site" evidence="4">
    <location>
        <position position="201"/>
    </location>
    <ligand>
        <name>[4Fe-4S] cluster</name>
        <dbReference type="ChEBI" id="CHEBI:49883"/>
    </ligand>
</feature>
<accession>A0ABU9L2Q8</accession>
<keyword evidence="4" id="KW-0411">Iron-sulfur</keyword>
<keyword evidence="4" id="KW-0963">Cytoplasm</keyword>
<dbReference type="EC" id="1.8.4.10" evidence="4"/>
<feature type="active site" description="Nucleophile; cysteine thiosulfonate intermediate" evidence="4">
    <location>
        <position position="220"/>
    </location>
</feature>
<comment type="catalytic activity">
    <reaction evidence="4">
        <text>[thioredoxin]-disulfide + sulfite + AMP + 2 H(+) = adenosine 5'-phosphosulfate + [thioredoxin]-dithiol</text>
        <dbReference type="Rhea" id="RHEA:21976"/>
        <dbReference type="Rhea" id="RHEA-COMP:10698"/>
        <dbReference type="Rhea" id="RHEA-COMP:10700"/>
        <dbReference type="ChEBI" id="CHEBI:15378"/>
        <dbReference type="ChEBI" id="CHEBI:17359"/>
        <dbReference type="ChEBI" id="CHEBI:29950"/>
        <dbReference type="ChEBI" id="CHEBI:50058"/>
        <dbReference type="ChEBI" id="CHEBI:58243"/>
        <dbReference type="ChEBI" id="CHEBI:456215"/>
        <dbReference type="EC" id="1.8.4.10"/>
    </reaction>
</comment>
<comment type="caution">
    <text evidence="6">The sequence shown here is derived from an EMBL/GenBank/DDBJ whole genome shotgun (WGS) entry which is preliminary data.</text>
</comment>
<protein>
    <recommendedName>
        <fullName evidence="4">Adenosine 5'-phosphosulfate reductase</fullName>
        <shortName evidence="4">APS reductase</shortName>
        <ecNumber evidence="4">1.8.4.10</ecNumber>
    </recommendedName>
    <alternativeName>
        <fullName evidence="4">5'-adenylylsulfate reductase</fullName>
    </alternativeName>
    <alternativeName>
        <fullName evidence="4">Thioredoxin-dependent 5'-adenylylsulfate reductase</fullName>
    </alternativeName>
</protein>
<evidence type="ECO:0000259" key="5">
    <source>
        <dbReference type="Pfam" id="PF01507"/>
    </source>
</evidence>
<dbReference type="InterPro" id="IPR002500">
    <property type="entry name" value="PAPS_reduct_dom"/>
</dbReference>
<dbReference type="RefSeq" id="WP_342160895.1">
    <property type="nucleotide sequence ID" value="NZ_JBCDNA010000003.1"/>
</dbReference>
<reference evidence="6 7" key="1">
    <citation type="submission" date="2024-04" db="EMBL/GenBank/DDBJ databases">
        <title>whole genome sequencing of Lutimonas vermicola strain IMCC1616.</title>
        <authorList>
            <person name="Bae S.S."/>
        </authorList>
    </citation>
    <scope>NUCLEOTIDE SEQUENCE [LARGE SCALE GENOMIC DNA]</scope>
    <source>
        <strain evidence="6 7">IMCC1616</strain>
    </source>
</reference>
<sequence>MLSLVNHSGTEKLNQQYDKLSVYKRVEQLYTDFDAGDIMITSAFAATSAFLLKVFSDINKDQVIYFIDTGYHFKETLVYKEYLTELYDLNVVSIKAEPVEFQFSKEKELWKNNPNRCCHINKVKPLDHIKKEYKIWVSGLMKWQSDHRNSLNIFEQKENILKFYPLLDVDYIQRDQFIIDHHLPFHPLKSKGYSSIGCFHCTVPGEDRHGRWNNSPKTECGLHL</sequence>
<evidence type="ECO:0000256" key="2">
    <source>
        <dbReference type="ARBA" id="ARBA00023002"/>
    </source>
</evidence>
<dbReference type="PANTHER" id="PTHR46509">
    <property type="entry name" value="PHOSPHOADENOSINE PHOSPHOSULFATE REDUCTASE"/>
    <property type="match status" value="1"/>
</dbReference>
<keyword evidence="4" id="KW-0408">Iron</keyword>
<evidence type="ECO:0000313" key="7">
    <source>
        <dbReference type="Proteomes" id="UP001474120"/>
    </source>
</evidence>
<dbReference type="PANTHER" id="PTHR46509:SF1">
    <property type="entry name" value="PHOSPHOADENOSINE PHOSPHOSULFATE REDUCTASE"/>
    <property type="match status" value="1"/>
</dbReference>
<evidence type="ECO:0000313" key="6">
    <source>
        <dbReference type="EMBL" id="MEL4456728.1"/>
    </source>
</evidence>
<keyword evidence="2 4" id="KW-0560">Oxidoreductase</keyword>
<organism evidence="6 7">
    <name type="scientific">Lutimonas vermicola</name>
    <dbReference type="NCBI Taxonomy" id="414288"/>
    <lineage>
        <taxon>Bacteria</taxon>
        <taxon>Pseudomonadati</taxon>
        <taxon>Bacteroidota</taxon>
        <taxon>Flavobacteriia</taxon>
        <taxon>Flavobacteriales</taxon>
        <taxon>Flavobacteriaceae</taxon>
        <taxon>Lutimonas</taxon>
    </lineage>
</organism>
<comment type="function">
    <text evidence="4">Catalyzes the formation of sulfite from adenosine 5'-phosphosulfate (APS) using thioredoxin as an electron donor.</text>
</comment>
<dbReference type="GO" id="GO:0004604">
    <property type="term" value="F:phosphoadenylyl-sulfate reductase (thioredoxin) activity"/>
    <property type="evidence" value="ECO:0007669"/>
    <property type="project" value="UniProtKB-EC"/>
</dbReference>
<feature type="binding site" evidence="4">
    <location>
        <position position="117"/>
    </location>
    <ligand>
        <name>[4Fe-4S] cluster</name>
        <dbReference type="ChEBI" id="CHEBI:49883"/>
    </ligand>
</feature>
<dbReference type="PIRSF" id="PIRSF000857">
    <property type="entry name" value="PAPS_reductase"/>
    <property type="match status" value="1"/>
</dbReference>
<keyword evidence="4" id="KW-0479">Metal-binding</keyword>
<dbReference type="NCBIfam" id="NF002537">
    <property type="entry name" value="PRK02090.1"/>
    <property type="match status" value="1"/>
</dbReference>
<feature type="domain" description="Phosphoadenosine phosphosulphate reductase" evidence="5">
    <location>
        <begin position="38"/>
        <end position="204"/>
    </location>
</feature>